<dbReference type="InterPro" id="IPR014043">
    <property type="entry name" value="Acyl_transferase_dom"/>
</dbReference>
<keyword evidence="1" id="KW-0456">Lyase</keyword>
<keyword evidence="2" id="KW-0808">Transferase</keyword>
<dbReference type="PANTHER" id="PTHR43074">
    <property type="entry name" value="OMEGA-3 POLYUNSATURATED FATTY ACID SYNTHASE PFAB-RELATED"/>
    <property type="match status" value="1"/>
</dbReference>
<dbReference type="Gene3D" id="3.40.47.10">
    <property type="match status" value="2"/>
</dbReference>
<dbReference type="SMART" id="SM00827">
    <property type="entry name" value="PKS_AT"/>
    <property type="match status" value="1"/>
</dbReference>
<dbReference type="InterPro" id="IPR014030">
    <property type="entry name" value="Ketoacyl_synth_N"/>
</dbReference>
<dbReference type="InterPro" id="IPR013114">
    <property type="entry name" value="FabA_FabZ"/>
</dbReference>
<dbReference type="Pfam" id="PF07977">
    <property type="entry name" value="FabA"/>
    <property type="match status" value="2"/>
</dbReference>
<organism evidence="5 6">
    <name type="scientific">Plesiocystis pacifica SIR-1</name>
    <dbReference type="NCBI Taxonomy" id="391625"/>
    <lineage>
        <taxon>Bacteria</taxon>
        <taxon>Pseudomonadati</taxon>
        <taxon>Myxococcota</taxon>
        <taxon>Polyangia</taxon>
        <taxon>Nannocystales</taxon>
        <taxon>Nannocystaceae</taxon>
        <taxon>Plesiocystis</taxon>
    </lineage>
</organism>
<evidence type="ECO:0000256" key="2">
    <source>
        <dbReference type="RuleBase" id="RU003694"/>
    </source>
</evidence>
<dbReference type="InterPro" id="IPR016035">
    <property type="entry name" value="Acyl_Trfase/lysoPLipase"/>
</dbReference>
<feature type="domain" description="Ketosynthase family 3 (KS3)" evidence="4">
    <location>
        <begin position="10"/>
        <end position="448"/>
    </location>
</feature>
<dbReference type="Gene3D" id="3.40.366.10">
    <property type="entry name" value="Malonyl-Coenzyme A Acyl Carrier Protein, domain 2"/>
    <property type="match status" value="1"/>
</dbReference>
<evidence type="ECO:0000256" key="3">
    <source>
        <dbReference type="SAM" id="MobiDB-lite"/>
    </source>
</evidence>
<dbReference type="PANTHER" id="PTHR43074:SF1">
    <property type="entry name" value="BETA-KETOACYL SYNTHASE FAMILY PROTEIN-RELATED"/>
    <property type="match status" value="1"/>
</dbReference>
<dbReference type="Gene3D" id="3.10.129.10">
    <property type="entry name" value="Hotdog Thioesterase"/>
    <property type="match status" value="4"/>
</dbReference>
<dbReference type="InterPro" id="IPR020841">
    <property type="entry name" value="PKS_Beta-ketoAc_synthase_dom"/>
</dbReference>
<dbReference type="EMBL" id="ABCS01000022">
    <property type="protein sequence ID" value="EDM79158.1"/>
    <property type="molecule type" value="Genomic_DNA"/>
</dbReference>
<evidence type="ECO:0000313" key="6">
    <source>
        <dbReference type="Proteomes" id="UP000005801"/>
    </source>
</evidence>
<feature type="region of interest" description="Disordered" evidence="3">
    <location>
        <begin position="1559"/>
        <end position="1581"/>
    </location>
</feature>
<gene>
    <name evidence="5" type="ORF">PPSIR1_27368</name>
</gene>
<sequence>MSKQEFSPAFVPVAIVGRGCILPGALNPAQLWAQVQSGRCVIEDAEVGADWRVGPWVGAQALAQATRTRAAGLVRGFSPAPADVAAVDAVLPCEGRSGATLSPMVHWLVAAGRQALAEATTNLDEAAQARAGLILGNLSYPTESLSDFAHGVWLDDESAKADPRNRFMSGLPAQLAARVLGLGAGGYCLDAACASSLYAMELACRRLARGEVDLMLAGGVNHADDLFLHLGFRALQASSPTGQSRPFHRDADGLVPAHGAAVVALRRLDDALARGERVLGVIRGVGLSNDGKAGNMMAPREDGQTRAMRAAYAMSGLRPEQVSYVECHATGTPVGDQVELRSMQQVYGPARAEAGASEPLAVGSLKANMGHLITASGAASVLKVLAAMEAGEFPVTPGLDGAPLNPELASFRVVHRTERWTVESSRTRVAAISNFGFGGNNAHLIVEQWTEGSAEPKPVATREAVAVVAQAVVASGLADESAFAARVLPEGPKEGAPVPTQVTEHPDLAAVELALGEVRTPPIDLDQTLPQQLSLLRLALDLGPTIDALPKARTGIFAGMQCDAEIARTALRYRHDLSHLGDDLPRGAGDIPAALVLGCMPNVVANRISAHFDLRGPCFSISAEQASGTVAFDVAVDKLATGELDAALVAAVDLSREPAHAAAAEALLPETQQRPADGAVLLVLERLADAHARGAEILAVIPGDEEVGEVEEVEPHRELSGESGASPLLGHSHAASGLLHLAAQISACRRRALPPVVGQPAVPWLPHRSRRRVRVAVESLGGLRTEMTVAADRHAAVTPVPSLERPRLLTFAASDMAGLARAVAAGERGGSGPLRLAVVGRNEANLRERLAKARAVLARPQPGPAKLAALAKLAASAEGGVYFREAPVEGELAFVFTGPAAAYPNMGRELGLLMPELVDQIGDEFASLHEYVGWIYDAAYSPTQNRGGGKSMRLPTPAQKLWASSYLIQLHARLTRQVLGMRPEAAIGYCAGESNALFAMGAWQDFESLAVDIHRCELYERELGGRMNAARRAWQLDDAQLNGHGVEWATMRVLAPLGAVRDALASEPRAHLTIVNASHDVVIAGEAGACARVIAKVGAHRARSIGYDFIMHCPEAREFEAGWHALHHRPTTAVPGVRFYTHATCTSYALSDEAVADALTGQAMGVVDFPKLIERAYADGVRVFVEHGPLSGCSKWIGAALRGREHLSVPLDRYRESSLVQICDAAAQLYVAGVELELGALTSRLEAEAPQPPAEPSRAPGKRPRKTFTYPSHWARVSVPRPSPESAMQRMLPAPALPPVTRGTVYLRGATPTATKVAPARPQPVVKAAAKAVAKPAAKAAKPATATAKPRRSLPQNTKPAPAPVGPSFDREQLIVHARGKISTLFGEAFTPQDRHARQVRMPCPPLLLADRVTGITGDPIDLANKQMGLGTCWTETDVKSDSWYLHDGRMPAGIFVESGQADLFLISWLGADLLNQGERVYRLLGCELTSYGPLPKPGDVLQYDIYVDGHAAHGDVRLFFFHYDCRINGEVRMSVRHGQAGFFTYDELDNSAGVLWEPSEGPPTASEAGPRMDAPAAVSPKSSFSPEDIVAFADRRPVDAFGPAFARTHTHTRTPAIAADRMRLVERVTHFEPPGRSASAGRPAGGPWGRGYMRATLPLERDSWFYEGHFHEDSCMPGTLMFEGGLQAMAIYMTALGCTLERDGWRFEPVAGETWKLSCRGQAVPGAKEMVYELFIDEFIAGPQPTLFATMLGSVDGRKAFHCPRIGLRLVPDWPLEAMAPVIDAASEPAVAVTPDGFRFGYDSMLACAWGKPSRAFGSLYAPFDGGRKVPRLPGPPYHFMTRILEVEGAIGKMEVGSRVRAAYEVPRDSWYFGDSGTGAMAFSVLLEVALQPCGWLASYCGFAAAHDDELYFRNLDGKNAVIHAEVGPDIGTLVTESKLVSASSLGAMTIVAFEVAVRTSGGEALYTLSTVFGFFPAEALANQAGLPTSEAQRAALTEAGPAPKQVPATIAAHPDAGLLAGKLGVDKLATLDRISGLWPAGGEAKLGRIRAERSIDPSHWYFQAHFFQDPVQPGSIGMDAMLQALRLLALELGVGVEKGQRFEVAATEVPMLWRYRGQVVPENRLVVVDLELTERSEQRLVAKASLWVDGKRIYEAEGLSLAVR</sequence>
<dbReference type="InterPro" id="IPR016039">
    <property type="entry name" value="Thiolase-like"/>
</dbReference>
<dbReference type="GO" id="GO:0016829">
    <property type="term" value="F:lyase activity"/>
    <property type="evidence" value="ECO:0007669"/>
    <property type="project" value="UniProtKB-KW"/>
</dbReference>
<reference evidence="5 6" key="1">
    <citation type="submission" date="2007-06" db="EMBL/GenBank/DDBJ databases">
        <authorList>
            <person name="Shimkets L."/>
            <person name="Ferriera S."/>
            <person name="Johnson J."/>
            <person name="Kravitz S."/>
            <person name="Beeson K."/>
            <person name="Sutton G."/>
            <person name="Rogers Y.-H."/>
            <person name="Friedman R."/>
            <person name="Frazier M."/>
            <person name="Venter J.C."/>
        </authorList>
    </citation>
    <scope>NUCLEOTIDE SEQUENCE [LARGE SCALE GENOMIC DNA]</scope>
    <source>
        <strain evidence="5 6">SIR-1</strain>
    </source>
</reference>
<dbReference type="eggNOG" id="COG3321">
    <property type="taxonomic scope" value="Bacteria"/>
</dbReference>
<evidence type="ECO:0000259" key="4">
    <source>
        <dbReference type="PROSITE" id="PS52004"/>
    </source>
</evidence>
<keyword evidence="6" id="KW-1185">Reference proteome</keyword>
<evidence type="ECO:0000256" key="1">
    <source>
        <dbReference type="ARBA" id="ARBA00023239"/>
    </source>
</evidence>
<feature type="region of interest" description="Disordered" evidence="3">
    <location>
        <begin position="1245"/>
        <end position="1265"/>
    </location>
</feature>
<dbReference type="Proteomes" id="UP000005801">
    <property type="component" value="Unassembled WGS sequence"/>
</dbReference>
<comment type="caution">
    <text evidence="5">The sequence shown here is derived from an EMBL/GenBank/DDBJ whole genome shotgun (WGS) entry which is preliminary data.</text>
</comment>
<dbReference type="SUPFAM" id="SSF52151">
    <property type="entry name" value="FabD/lysophospholipase-like"/>
    <property type="match status" value="1"/>
</dbReference>
<proteinExistence type="inferred from homology"/>
<dbReference type="eggNOG" id="COG0764">
    <property type="taxonomic scope" value="Bacteria"/>
</dbReference>
<dbReference type="OrthoDB" id="5476655at2"/>
<evidence type="ECO:0000313" key="5">
    <source>
        <dbReference type="EMBL" id="EDM79158.1"/>
    </source>
</evidence>
<feature type="compositionally biased region" description="Low complexity" evidence="3">
    <location>
        <begin position="1339"/>
        <end position="1348"/>
    </location>
</feature>
<dbReference type="InterPro" id="IPR029069">
    <property type="entry name" value="HotDog_dom_sf"/>
</dbReference>
<dbReference type="PROSITE" id="PS52004">
    <property type="entry name" value="KS3_2"/>
    <property type="match status" value="1"/>
</dbReference>
<dbReference type="SMART" id="SM00825">
    <property type="entry name" value="PKS_KS"/>
    <property type="match status" value="1"/>
</dbReference>
<dbReference type="GO" id="GO:0016746">
    <property type="term" value="F:acyltransferase activity"/>
    <property type="evidence" value="ECO:0007669"/>
    <property type="project" value="InterPro"/>
</dbReference>
<dbReference type="STRING" id="391625.PPSIR1_27368"/>
<dbReference type="CDD" id="cd00833">
    <property type="entry name" value="PKS"/>
    <property type="match status" value="1"/>
</dbReference>
<dbReference type="InterPro" id="IPR014031">
    <property type="entry name" value="Ketoacyl_synth_C"/>
</dbReference>
<feature type="region of interest" description="Disordered" evidence="3">
    <location>
        <begin position="1339"/>
        <end position="1369"/>
    </location>
</feature>
<dbReference type="Pfam" id="PF00109">
    <property type="entry name" value="ketoacyl-synt"/>
    <property type="match status" value="2"/>
</dbReference>
<dbReference type="Gene3D" id="3.30.70.3290">
    <property type="match status" value="1"/>
</dbReference>
<dbReference type="InterPro" id="IPR001227">
    <property type="entry name" value="Ac_transferase_dom_sf"/>
</dbReference>
<dbReference type="RefSeq" id="WP_006971687.1">
    <property type="nucleotide sequence ID" value="NZ_ABCS01000022.1"/>
</dbReference>
<comment type="similarity">
    <text evidence="2">Belongs to the thiolase-like superfamily. Beta-ketoacyl-ACP synthases family.</text>
</comment>
<protein>
    <submittedName>
        <fullName evidence="5">Putative polyketide synthase</fullName>
    </submittedName>
</protein>
<dbReference type="SUPFAM" id="SSF53901">
    <property type="entry name" value="Thiolase-like"/>
    <property type="match status" value="4"/>
</dbReference>
<dbReference type="SUPFAM" id="SSF54637">
    <property type="entry name" value="Thioesterase/thiol ester dehydrase-isomerase"/>
    <property type="match status" value="4"/>
</dbReference>
<dbReference type="Pfam" id="PF02801">
    <property type="entry name" value="Ketoacyl-synt_C"/>
    <property type="match status" value="1"/>
</dbReference>
<accession>A6G4N8</accession>
<dbReference type="InterPro" id="IPR052568">
    <property type="entry name" value="PKS-FAS_Synthase"/>
</dbReference>
<name>A6G4N8_9BACT</name>